<dbReference type="OrthoDB" id="5982518at2759"/>
<sequence length="536" mass="60788">MISKVAWQVVKVKPGDGSKFILSSSGILNQEKPQVTINEDMIRVDVTTTSGRIQTDFHLKISPKADVLKRPTKKGLASMNVIMVGLDSTAHSHFQRKLRKVYKFLKDDLKSFIFNGYSIVGDGTTPALLALLTGKKEEELPEGRHRMKGAKCLDDWPWIFKDFQKNGYVTMFNEDEVDLGAFTYRLMGFCNPPMDHYLLPYWYAGISAVTSWFKVGIGSLKGHCIGSQAIHNVSLEMVRSMYETYPKTPKFGMTFFSDICHSRLNDLSLMEDDLVRFLKLMKERHYLDNTILVTFGDHGIRFGSIRSTVIGKMEERLPFLSITLPDWFENTYPEFVENLRENIDVLSSPLDVHATFRHVLSYPSVPTDVGYGRSLFTKLGERVCKETGIPTHFCPCMEWKPVDVNHNHIKKSAQAILDYINGLIKKENLVGKCALLGLKEIKSAVKVIPNEDVQTFEKSADEDGRKASQGTKPKGVCHYQLQIGTVPNNGIFEATVQLSSGSVMVNKQMSRIDRYGDQPKCIVETHHHMREYCYCQ</sequence>
<evidence type="ECO:0000313" key="1">
    <source>
        <dbReference type="EMBL" id="CAB4018950.1"/>
    </source>
</evidence>
<gene>
    <name evidence="1" type="ORF">PACLA_8A088080</name>
</gene>
<dbReference type="PANTHER" id="PTHR10974">
    <property type="entry name" value="FI08016P-RELATED"/>
    <property type="match status" value="1"/>
</dbReference>
<dbReference type="Proteomes" id="UP001152795">
    <property type="component" value="Unassembled WGS sequence"/>
</dbReference>
<dbReference type="AlphaFoldDB" id="A0A7D9IXW0"/>
<dbReference type="GO" id="GO:0005615">
    <property type="term" value="C:extracellular space"/>
    <property type="evidence" value="ECO:0007669"/>
    <property type="project" value="TreeGrafter"/>
</dbReference>
<dbReference type="Pfam" id="PF02995">
    <property type="entry name" value="DUF229"/>
    <property type="match status" value="1"/>
</dbReference>
<dbReference type="PANTHER" id="PTHR10974:SF1">
    <property type="entry name" value="FI08016P-RELATED"/>
    <property type="match status" value="1"/>
</dbReference>
<dbReference type="Gene3D" id="3.40.720.10">
    <property type="entry name" value="Alkaline Phosphatase, subunit A"/>
    <property type="match status" value="1"/>
</dbReference>
<reference evidence="1" key="1">
    <citation type="submission" date="2020-04" db="EMBL/GenBank/DDBJ databases">
        <authorList>
            <person name="Alioto T."/>
            <person name="Alioto T."/>
            <person name="Gomez Garrido J."/>
        </authorList>
    </citation>
    <scope>NUCLEOTIDE SEQUENCE</scope>
    <source>
        <strain evidence="1">A484AB</strain>
    </source>
</reference>
<keyword evidence="2" id="KW-1185">Reference proteome</keyword>
<dbReference type="EMBL" id="CACRXK020010231">
    <property type="protein sequence ID" value="CAB4018950.1"/>
    <property type="molecule type" value="Genomic_DNA"/>
</dbReference>
<dbReference type="InterPro" id="IPR017850">
    <property type="entry name" value="Alkaline_phosphatase_core_sf"/>
</dbReference>
<dbReference type="InterPro" id="IPR004245">
    <property type="entry name" value="DUF229"/>
</dbReference>
<comment type="caution">
    <text evidence="1">The sequence shown here is derived from an EMBL/GenBank/DDBJ whole genome shotgun (WGS) entry which is preliminary data.</text>
</comment>
<evidence type="ECO:0000313" key="2">
    <source>
        <dbReference type="Proteomes" id="UP001152795"/>
    </source>
</evidence>
<dbReference type="FunFam" id="3.40.720.10:FF:000017">
    <property type="entry name" value="Predicted protein"/>
    <property type="match status" value="1"/>
</dbReference>
<organism evidence="1 2">
    <name type="scientific">Paramuricea clavata</name>
    <name type="common">Red gorgonian</name>
    <name type="synonym">Violescent sea-whip</name>
    <dbReference type="NCBI Taxonomy" id="317549"/>
    <lineage>
        <taxon>Eukaryota</taxon>
        <taxon>Metazoa</taxon>
        <taxon>Cnidaria</taxon>
        <taxon>Anthozoa</taxon>
        <taxon>Octocorallia</taxon>
        <taxon>Malacalcyonacea</taxon>
        <taxon>Plexauridae</taxon>
        <taxon>Paramuricea</taxon>
    </lineage>
</organism>
<dbReference type="SUPFAM" id="SSF53649">
    <property type="entry name" value="Alkaline phosphatase-like"/>
    <property type="match status" value="1"/>
</dbReference>
<name>A0A7D9IXW0_PARCT</name>
<protein>
    <submittedName>
        <fullName evidence="1">Partial</fullName>
    </submittedName>
</protein>
<proteinExistence type="predicted"/>
<accession>A0A7D9IXW0</accession>
<dbReference type="CDD" id="cd16021">
    <property type="entry name" value="ALP_like"/>
    <property type="match status" value="1"/>
</dbReference>